<feature type="region of interest" description="Disordered" evidence="1">
    <location>
        <begin position="688"/>
        <end position="737"/>
    </location>
</feature>
<feature type="region of interest" description="Disordered" evidence="1">
    <location>
        <begin position="50"/>
        <end position="99"/>
    </location>
</feature>
<evidence type="ECO:0000259" key="2">
    <source>
        <dbReference type="Pfam" id="PF13837"/>
    </source>
</evidence>
<dbReference type="Pfam" id="PF13837">
    <property type="entry name" value="Myb_DNA-bind_4"/>
    <property type="match status" value="1"/>
</dbReference>
<dbReference type="EMBL" id="JAPTSV010000004">
    <property type="protein sequence ID" value="KAJ1528966.1"/>
    <property type="molecule type" value="Genomic_DNA"/>
</dbReference>
<feature type="compositionally biased region" description="Basic and acidic residues" evidence="1">
    <location>
        <begin position="688"/>
        <end position="706"/>
    </location>
</feature>
<evidence type="ECO:0000313" key="4">
    <source>
        <dbReference type="Proteomes" id="UP001075354"/>
    </source>
</evidence>
<accession>A0AAV7XY70</accession>
<feature type="compositionally biased region" description="Polar residues" evidence="1">
    <location>
        <begin position="720"/>
        <end position="729"/>
    </location>
</feature>
<feature type="region of interest" description="Disordered" evidence="1">
    <location>
        <begin position="461"/>
        <end position="486"/>
    </location>
</feature>
<dbReference type="InterPro" id="IPR044822">
    <property type="entry name" value="Myb_DNA-bind_4"/>
</dbReference>
<feature type="domain" description="Myb/SANT-like DNA-binding" evidence="2">
    <location>
        <begin position="501"/>
        <end position="585"/>
    </location>
</feature>
<name>A0AAV7XY70_9NEOP</name>
<feature type="region of interest" description="Disordered" evidence="1">
    <location>
        <begin position="350"/>
        <end position="388"/>
    </location>
</feature>
<feature type="compositionally biased region" description="Basic and acidic residues" evidence="1">
    <location>
        <begin position="237"/>
        <end position="252"/>
    </location>
</feature>
<comment type="caution">
    <text evidence="3">The sequence shown here is derived from an EMBL/GenBank/DDBJ whole genome shotgun (WGS) entry which is preliminary data.</text>
</comment>
<proteinExistence type="predicted"/>
<sequence length="771" mass="86131">MELVEFSIYDNDGRLYKTYMTEKDRRDVDGHPARTLRLLNQLKSLGQQPVGMWDSSLTNKSDSMETSEWLPRQIQGSTSDPPPAVPAPSTAPGRATGKTGAVWEKDSIRLFLTTLQSYGDHLRSPSVPDSFWRHISDVLYAQNKVKLNFSSQQLRCDISSGGAHLKEQSYSDSSELGTASRNLLTVLDPSVVVPSANNVLCTDMPSISGLELTLDNARSRRAGYYITETTLRTPGTEGRKQDRSLGPKDRKGWIHSPMPGYKSVDSRAHCDFTDSAAPVFNARRDASSSRKSCHSNHIDVNGNLCKWVPHSNVEVIVLDNDEPEPTGFVKLERTEMHDMENNSSLTEVATAVTSENSPPDSAGDSVQQQARQEDSSYEIVSPSSASESGRPFLACLRNTATGNVRATQFEVSENLNGEFLRQQDLGVNSAPQRIEDGGSGIQLDESAYLQFDRTNILASTPANQLHSPARKKRNSAPVFSPRKANRLSRTPKRKVGAYHMVWDRNVTDQFLDACLSSKNELKVDDVPVNVWKGICADLLDNGIEKEWQVIRAKYENMNKYFRRLIGSNGMVNNIKWVHYAKFCEIYGIDEHFDVLEADDDEEQPGTPERMPELMNIHEVPVSAKQCKGHMDALIDSFRKDYDRCNKTGGGAPKFQFYEEFLNIFEGCPTLQAPVSVSVGRVLTLSKDGVKEADHDQHSRTRPKADTQTKVGAKGKKATSSKHYSTLQSNRKTEDRVAEEVRRMTDIYEKESQKKYELFASILTSYKSGICS</sequence>
<organism evidence="3 4">
    <name type="scientific">Megalurothrips usitatus</name>
    <name type="common">bean blossom thrips</name>
    <dbReference type="NCBI Taxonomy" id="439358"/>
    <lineage>
        <taxon>Eukaryota</taxon>
        <taxon>Metazoa</taxon>
        <taxon>Ecdysozoa</taxon>
        <taxon>Arthropoda</taxon>
        <taxon>Hexapoda</taxon>
        <taxon>Insecta</taxon>
        <taxon>Pterygota</taxon>
        <taxon>Neoptera</taxon>
        <taxon>Paraneoptera</taxon>
        <taxon>Thysanoptera</taxon>
        <taxon>Terebrantia</taxon>
        <taxon>Thripoidea</taxon>
        <taxon>Thripidae</taxon>
        <taxon>Megalurothrips</taxon>
    </lineage>
</organism>
<feature type="compositionally biased region" description="Polar residues" evidence="1">
    <location>
        <begin position="350"/>
        <end position="370"/>
    </location>
</feature>
<feature type="compositionally biased region" description="Polar residues" evidence="1">
    <location>
        <begin position="55"/>
        <end position="66"/>
    </location>
</feature>
<keyword evidence="4" id="KW-1185">Reference proteome</keyword>
<evidence type="ECO:0000313" key="3">
    <source>
        <dbReference type="EMBL" id="KAJ1528966.1"/>
    </source>
</evidence>
<dbReference type="Proteomes" id="UP001075354">
    <property type="component" value="Chromosome 4"/>
</dbReference>
<feature type="region of interest" description="Disordered" evidence="1">
    <location>
        <begin position="233"/>
        <end position="256"/>
    </location>
</feature>
<dbReference type="AlphaFoldDB" id="A0AAV7XY70"/>
<reference evidence="3" key="1">
    <citation type="submission" date="2022-12" db="EMBL/GenBank/DDBJ databases">
        <title>Chromosome-level genome assembly of the bean flower thrips Megalurothrips usitatus.</title>
        <authorList>
            <person name="Ma L."/>
            <person name="Liu Q."/>
            <person name="Li H."/>
            <person name="Cai W."/>
        </authorList>
    </citation>
    <scope>NUCLEOTIDE SEQUENCE</scope>
    <source>
        <strain evidence="3">Cailab_2022a</strain>
    </source>
</reference>
<evidence type="ECO:0000256" key="1">
    <source>
        <dbReference type="SAM" id="MobiDB-lite"/>
    </source>
</evidence>
<gene>
    <name evidence="3" type="ORF">ONE63_007334</name>
</gene>
<protein>
    <recommendedName>
        <fullName evidence="2">Myb/SANT-like DNA-binding domain-containing protein</fullName>
    </recommendedName>
</protein>